<proteinExistence type="predicted"/>
<name>A0A1B0AWZ4_9MUSC</name>
<dbReference type="VEuPathDB" id="VectorBase:GPPI011556"/>
<keyword evidence="2" id="KW-1185">Reference proteome</keyword>
<accession>A0A1B0AWZ4</accession>
<dbReference type="AlphaFoldDB" id="A0A1B0AWZ4"/>
<dbReference type="Proteomes" id="UP000092460">
    <property type="component" value="Unassembled WGS sequence"/>
</dbReference>
<organism evidence="1 2">
    <name type="scientific">Glossina palpalis gambiensis</name>
    <dbReference type="NCBI Taxonomy" id="67801"/>
    <lineage>
        <taxon>Eukaryota</taxon>
        <taxon>Metazoa</taxon>
        <taxon>Ecdysozoa</taxon>
        <taxon>Arthropoda</taxon>
        <taxon>Hexapoda</taxon>
        <taxon>Insecta</taxon>
        <taxon>Pterygota</taxon>
        <taxon>Neoptera</taxon>
        <taxon>Endopterygota</taxon>
        <taxon>Diptera</taxon>
        <taxon>Brachycera</taxon>
        <taxon>Muscomorpha</taxon>
        <taxon>Hippoboscoidea</taxon>
        <taxon>Glossinidae</taxon>
        <taxon>Glossina</taxon>
    </lineage>
</organism>
<evidence type="ECO:0000313" key="2">
    <source>
        <dbReference type="Proteomes" id="UP000092460"/>
    </source>
</evidence>
<reference evidence="2" key="1">
    <citation type="submission" date="2015-01" db="EMBL/GenBank/DDBJ databases">
        <authorList>
            <person name="Aksoy S."/>
            <person name="Warren W."/>
            <person name="Wilson R.K."/>
        </authorList>
    </citation>
    <scope>NUCLEOTIDE SEQUENCE [LARGE SCALE GENOMIC DNA]</scope>
    <source>
        <strain evidence="2">IAEA</strain>
    </source>
</reference>
<dbReference type="EMBL" id="JXJN01004965">
    <property type="status" value="NOT_ANNOTATED_CDS"/>
    <property type="molecule type" value="Genomic_DNA"/>
</dbReference>
<reference evidence="1" key="2">
    <citation type="submission" date="2020-05" db="UniProtKB">
        <authorList>
            <consortium name="EnsemblMetazoa"/>
        </authorList>
    </citation>
    <scope>IDENTIFICATION</scope>
    <source>
        <strain evidence="1">IAEA</strain>
    </source>
</reference>
<evidence type="ECO:0000313" key="1">
    <source>
        <dbReference type="EnsemblMetazoa" id="GPPI011556-PA"/>
    </source>
</evidence>
<protein>
    <submittedName>
        <fullName evidence="1">Uncharacterized protein</fullName>
    </submittedName>
</protein>
<dbReference type="EnsemblMetazoa" id="GPPI011556-RA">
    <property type="protein sequence ID" value="GPPI011556-PA"/>
    <property type="gene ID" value="GPPI011556"/>
</dbReference>
<sequence length="172" mass="19813">MMINDTDTDGEVVGEIELTDRTDGANTPSVESPVITLYDPSVLNFIKDRIGLEADEGWYDSFREVPTSNPARCHFARCWSKYGLALFAAFKERLFNDDDEKISNWYPNLLIGIRRRRRPHNGASLHLTPPSLLGLVRIFTESLSLEIQYHDDMVELFVEFLYSSRSCHVFFM</sequence>